<dbReference type="InterPro" id="IPR036770">
    <property type="entry name" value="Ankyrin_rpt-contain_sf"/>
</dbReference>
<comment type="subcellular location">
    <subcellularLocation>
        <location evidence="1">Cytoplasm</location>
        <location evidence="1">Cytoskeleton</location>
    </subcellularLocation>
    <subcellularLocation>
        <location evidence="2">Membrane</location>
    </subcellularLocation>
</comment>
<organism evidence="13 14">
    <name type="scientific">Acropora cervicornis</name>
    <name type="common">Staghorn coral</name>
    <dbReference type="NCBI Taxonomy" id="6130"/>
    <lineage>
        <taxon>Eukaryota</taxon>
        <taxon>Metazoa</taxon>
        <taxon>Cnidaria</taxon>
        <taxon>Anthozoa</taxon>
        <taxon>Hexacorallia</taxon>
        <taxon>Scleractinia</taxon>
        <taxon>Astrocoeniina</taxon>
        <taxon>Acroporidae</taxon>
        <taxon>Acropora</taxon>
    </lineage>
</organism>
<protein>
    <submittedName>
        <fullName evidence="13">Ankyrin-3</fullName>
    </submittedName>
</protein>
<dbReference type="InterPro" id="IPR051165">
    <property type="entry name" value="Multifunctional_ANK_Repeat"/>
</dbReference>
<dbReference type="Pfam" id="PF12796">
    <property type="entry name" value="Ank_2"/>
    <property type="match status" value="7"/>
</dbReference>
<dbReference type="PRINTS" id="PR01415">
    <property type="entry name" value="ANKYRIN"/>
</dbReference>
<dbReference type="InterPro" id="IPR040745">
    <property type="entry name" value="Ankyrin_UPA"/>
</dbReference>
<feature type="repeat" description="ANK" evidence="9">
    <location>
        <begin position="78"/>
        <end position="110"/>
    </location>
</feature>
<dbReference type="SMART" id="SM00248">
    <property type="entry name" value="ANK"/>
    <property type="match status" value="21"/>
</dbReference>
<proteinExistence type="predicted"/>
<dbReference type="GO" id="GO:0007165">
    <property type="term" value="P:signal transduction"/>
    <property type="evidence" value="ECO:0007669"/>
    <property type="project" value="InterPro"/>
</dbReference>
<dbReference type="PROSITE" id="PS50017">
    <property type="entry name" value="DEATH_DOMAIN"/>
    <property type="match status" value="1"/>
</dbReference>
<feature type="repeat" description="ANK" evidence="9">
    <location>
        <begin position="403"/>
        <end position="435"/>
    </location>
</feature>
<gene>
    <name evidence="13" type="ORF">P5673_027686</name>
</gene>
<feature type="repeat" description="ANK" evidence="9">
    <location>
        <begin position="667"/>
        <end position="699"/>
    </location>
</feature>
<feature type="repeat" description="ANK" evidence="9">
    <location>
        <begin position="271"/>
        <end position="303"/>
    </location>
</feature>
<sequence>MKEKTASSSLSQVEVAYLRAARAGILEKVLNFLNEGGDIHTCNANGLNALHLSSKEGHIEVVKELLKRGAGVNFTTKKGNTALHIAALAGQKLAVEVLLDSGASVNSKAQNGFTPLYMAAQEGHVDVVRTLLSKGANQQCTTEDGFTPIDVAVQQGHEKVVAALLHHDSRKGYRSLHTAARKDFAKAAKLLLVKDHKPDVEAPNGFTPLHIAAKYGNLNVAGVLIQHGATIDFKTKIYVIAPLHVAAKYGNINIVTLLVEKGSKVDIPNKDGLTPLHCAARDGHDAVVEFLISKKASITARTKHGLTPLHMSCQGNHPSTSGLLIDNKAPVNAVATNGLTPLHIAAHYGHVDITELLLNRGADTDARARNGFTPLHVACKKNREQVIQLLLKFGANVHSANEGGQTPMHVATYYGNVTLVLILLQHGGSPDITNVRGETALHIACRRRQITIVRLLLRNGAAVDAKTQDRETPLHIAVRTKNVEMVNLLLDHGASTDVIDKNKCTPLHIAARDGNEELVEILVEHSASVTELSKKGFTPLHEAARHGHIKIIEILLKYYDNPDPEGKHGLTPLHVATHYNKEKVAIFLLDNEANPHIQAKNGFTPLHIGAKKNRIDIVLLLLRRGMDPDITTQTGISPLHLSAKEGHVELCEHLVENGAMPGLTTNNGLTPLHLTARENRIEVAKLLLKYNAPINAQTVSGFTPLHIACVYGHFELAKLLLEAGADIEAKTKNGYMALHLAAQYGHALIITLLLENGAPPDALTNDGYTALYISQRVNLNTTIIETLTKVTEHHITLRRKPKRGAAEGEEEDRLSDEIIFSAEPEELEEEEVLEALELAEVEEEPPSPEESYDRFMTMEDMVEDDQRSSSLSRHRDSGIFSSSRYSGAFLEGGTPSGSRASDLDRSRFSEFSESQNITVSEINVVESELPSSLADMAADNVPKYEPLTTGDFLVSFLVDARGGKMESSQTGLKITLPPRSCQAPTRITCKQIRPNKPALLPPLYEGEALACRMLNVSPSGAKFLQPVYLELPHFSALRDGERELVVLRTEDGGWNWKEVCVEDMKAVDGYSSEMNIHQGFPSKRYAKIETSDFPEKFSIISRLKKESFMVGPGGDVLKSSVLPQVQVKVPEGAVSSGTKVTLQVQPADETFNDSEDWVAVSPVVSLESGGALFSKPVSITIPTPVYSPGGDDVDIQPTLRLLSCQPEDNRKSMSHAPLYHWTDITDTTPLSIVNTCATFTTSHPARYWLMETRNPDNVTSDARLLYRKLTAVPYSVKVVVFAQVSPDGIEAHLRIFCVTDDKIDKTLEKQTGFVEVARSREVEVCEGRPVHIRCLGNVMPVSREPLQITFYPFRENRLSAIVRVTDTSQPPTCRLAFLKEPRKDRLGNVRPICNLSIDLSEENLKNGGASARLPVNLLELLSKGVGQDWIALGQVLGFADSELQEIKDQQKLPLFKFPNYPDLACVSQKTRKRNEPEKPFVKLRPAYSVKLFFSYVVKGIKLKITAEFRDTAHIRFEDTKGIISPEKFRDPEQTTPDLCSFLLTCSDSAELDKCALDVLTRWRDKEDSDASMASLEKALTEIGRENILEDFKRLAYRSYAKDPAVVVVQTRPVNSALEEVPVDDSDPGHRRISEFLDTAGEMDDMFRAEDDSSSPRTPRFSERDEVFTDENGAEPITEESVIVVEKHRLVDEEGNLIGETHKIMQDGNEVAEEDTEKLLQDFFSNDKGVLDFLASENAAKVVENGKGTEETEI</sequence>
<evidence type="ECO:0000256" key="3">
    <source>
        <dbReference type="ARBA" id="ARBA00022490"/>
    </source>
</evidence>
<feature type="repeat" description="ANK" evidence="9">
    <location>
        <begin position="733"/>
        <end position="765"/>
    </location>
</feature>
<dbReference type="SMART" id="SM00218">
    <property type="entry name" value="ZU5"/>
    <property type="match status" value="1"/>
</dbReference>
<feature type="repeat" description="ANK" evidence="9">
    <location>
        <begin position="568"/>
        <end position="600"/>
    </location>
</feature>
<comment type="caution">
    <text evidence="13">The sequence shown here is derived from an EMBL/GenBank/DDBJ whole genome shotgun (WGS) entry which is preliminary data.</text>
</comment>
<feature type="repeat" description="ANK" evidence="9">
    <location>
        <begin position="601"/>
        <end position="633"/>
    </location>
</feature>
<evidence type="ECO:0000313" key="13">
    <source>
        <dbReference type="EMBL" id="KAK2551496.1"/>
    </source>
</evidence>
<evidence type="ECO:0000256" key="2">
    <source>
        <dbReference type="ARBA" id="ARBA00004370"/>
    </source>
</evidence>
<keyword evidence="4" id="KW-0597">Phosphoprotein</keyword>
<dbReference type="Gene3D" id="2.60.220.30">
    <property type="match status" value="2"/>
</dbReference>
<feature type="region of interest" description="Disordered" evidence="10">
    <location>
        <begin position="884"/>
        <end position="906"/>
    </location>
</feature>
<feature type="repeat" description="ANK" evidence="9">
    <location>
        <begin position="238"/>
        <end position="270"/>
    </location>
</feature>
<dbReference type="InterPro" id="IPR011029">
    <property type="entry name" value="DEATH-like_dom_sf"/>
</dbReference>
<keyword evidence="14" id="KW-1185">Reference proteome</keyword>
<feature type="repeat" description="ANK" evidence="9">
    <location>
        <begin position="436"/>
        <end position="468"/>
    </location>
</feature>
<evidence type="ECO:0000256" key="1">
    <source>
        <dbReference type="ARBA" id="ARBA00004245"/>
    </source>
</evidence>
<reference evidence="13" key="1">
    <citation type="journal article" date="2023" name="G3 (Bethesda)">
        <title>Whole genome assembly and annotation of the endangered Caribbean coral Acropora cervicornis.</title>
        <authorList>
            <person name="Selwyn J.D."/>
            <person name="Vollmer S.V."/>
        </authorList>
    </citation>
    <scope>NUCLEOTIDE SEQUENCE</scope>
    <source>
        <strain evidence="13">K2</strain>
    </source>
</reference>
<evidence type="ECO:0000313" key="14">
    <source>
        <dbReference type="Proteomes" id="UP001249851"/>
    </source>
</evidence>
<evidence type="ECO:0000256" key="5">
    <source>
        <dbReference type="ARBA" id="ARBA00022737"/>
    </source>
</evidence>
<dbReference type="PROSITE" id="PS50088">
    <property type="entry name" value="ANK_REPEAT"/>
    <property type="match status" value="21"/>
</dbReference>
<dbReference type="PANTHER" id="PTHR24123:SF49">
    <property type="entry name" value="ANKYRIN-2-LIKE ISOFORM X1"/>
    <property type="match status" value="1"/>
</dbReference>
<dbReference type="Pfam" id="PF00023">
    <property type="entry name" value="Ank"/>
    <property type="match status" value="1"/>
</dbReference>
<feature type="repeat" description="ANK" evidence="9">
    <location>
        <begin position="535"/>
        <end position="567"/>
    </location>
</feature>
<feature type="repeat" description="ANK" evidence="9">
    <location>
        <begin position="469"/>
        <end position="501"/>
    </location>
</feature>
<dbReference type="SUPFAM" id="SSF48403">
    <property type="entry name" value="Ankyrin repeat"/>
    <property type="match status" value="2"/>
</dbReference>
<keyword evidence="3" id="KW-0963">Cytoplasm</keyword>
<keyword evidence="5" id="KW-0677">Repeat</keyword>
<feature type="repeat" description="ANK" evidence="9">
    <location>
        <begin position="111"/>
        <end position="143"/>
    </location>
</feature>
<evidence type="ECO:0000256" key="6">
    <source>
        <dbReference type="ARBA" id="ARBA00023043"/>
    </source>
</evidence>
<dbReference type="Pfam" id="PF13637">
    <property type="entry name" value="Ank_4"/>
    <property type="match status" value="3"/>
</dbReference>
<dbReference type="InterPro" id="IPR002110">
    <property type="entry name" value="Ankyrin_rpt"/>
</dbReference>
<feature type="domain" description="ZU5" evidence="12">
    <location>
        <begin position="1104"/>
        <end position="1253"/>
    </location>
</feature>
<feature type="repeat" description="ANK" evidence="9">
    <location>
        <begin position="502"/>
        <end position="534"/>
    </location>
</feature>
<dbReference type="GO" id="GO:0016020">
    <property type="term" value="C:membrane"/>
    <property type="evidence" value="ECO:0007669"/>
    <property type="project" value="UniProtKB-SubCell"/>
</dbReference>
<dbReference type="PANTHER" id="PTHR24123">
    <property type="entry name" value="ANKYRIN REPEAT-CONTAINING"/>
    <property type="match status" value="1"/>
</dbReference>
<feature type="repeat" description="ANK" evidence="9">
    <location>
        <begin position="144"/>
        <end position="176"/>
    </location>
</feature>
<dbReference type="InterPro" id="IPR000906">
    <property type="entry name" value="ZU5_dom"/>
</dbReference>
<keyword evidence="7" id="KW-0472">Membrane</keyword>
<dbReference type="Gene3D" id="2.60.40.2660">
    <property type="match status" value="1"/>
</dbReference>
<evidence type="ECO:0000256" key="4">
    <source>
        <dbReference type="ARBA" id="ARBA00022553"/>
    </source>
</evidence>
<dbReference type="Proteomes" id="UP001249851">
    <property type="component" value="Unassembled WGS sequence"/>
</dbReference>
<dbReference type="PROSITE" id="PS51145">
    <property type="entry name" value="ZU5"/>
    <property type="match status" value="2"/>
</dbReference>
<dbReference type="Gene3D" id="1.10.533.10">
    <property type="entry name" value="Death Domain, Fas"/>
    <property type="match status" value="1"/>
</dbReference>
<feature type="domain" description="ZU5" evidence="12">
    <location>
        <begin position="952"/>
        <end position="1061"/>
    </location>
</feature>
<evidence type="ECO:0000259" key="12">
    <source>
        <dbReference type="PROSITE" id="PS51145"/>
    </source>
</evidence>
<evidence type="ECO:0000259" key="11">
    <source>
        <dbReference type="PROSITE" id="PS50017"/>
    </source>
</evidence>
<dbReference type="PROSITE" id="PS50297">
    <property type="entry name" value="ANK_REP_REGION"/>
    <property type="match status" value="19"/>
</dbReference>
<keyword evidence="6 9" id="KW-0040">ANK repeat</keyword>
<dbReference type="Pfam" id="PF17809">
    <property type="entry name" value="UPA_2"/>
    <property type="match status" value="1"/>
</dbReference>
<feature type="repeat" description="ANK" evidence="9">
    <location>
        <begin position="700"/>
        <end position="732"/>
    </location>
</feature>
<feature type="repeat" description="ANK" evidence="9">
    <location>
        <begin position="370"/>
        <end position="402"/>
    </location>
</feature>
<dbReference type="EMBL" id="JARQWQ010000097">
    <property type="protein sequence ID" value="KAK2551496.1"/>
    <property type="molecule type" value="Genomic_DNA"/>
</dbReference>
<feature type="region of interest" description="Disordered" evidence="10">
    <location>
        <begin position="795"/>
        <end position="826"/>
    </location>
</feature>
<feature type="repeat" description="ANK" evidence="9">
    <location>
        <begin position="634"/>
        <end position="666"/>
    </location>
</feature>
<keyword evidence="8" id="KW-0206">Cytoskeleton</keyword>
<feature type="repeat" description="ANK" evidence="9">
    <location>
        <begin position="45"/>
        <end position="77"/>
    </location>
</feature>
<dbReference type="Pfam" id="PF00791">
    <property type="entry name" value="ZU5"/>
    <property type="match status" value="2"/>
</dbReference>
<evidence type="ECO:0000256" key="9">
    <source>
        <dbReference type="PROSITE-ProRule" id="PRU00023"/>
    </source>
</evidence>
<evidence type="ECO:0000256" key="10">
    <source>
        <dbReference type="SAM" id="MobiDB-lite"/>
    </source>
</evidence>
<evidence type="ECO:0000256" key="7">
    <source>
        <dbReference type="ARBA" id="ARBA00023136"/>
    </source>
</evidence>
<name>A0AAD9PZ43_ACRCE</name>
<dbReference type="InterPro" id="IPR000488">
    <property type="entry name" value="Death_dom"/>
</dbReference>
<feature type="repeat" description="ANK" evidence="9">
    <location>
        <begin position="337"/>
        <end position="369"/>
    </location>
</feature>
<dbReference type="FunFam" id="1.25.40.20:FF:000003">
    <property type="entry name" value="Ankyrin, isoform B"/>
    <property type="match status" value="1"/>
</dbReference>
<dbReference type="Gene3D" id="1.25.40.20">
    <property type="entry name" value="Ankyrin repeat-containing domain"/>
    <property type="match status" value="4"/>
</dbReference>
<feature type="domain" description="Death" evidence="11">
    <location>
        <begin position="1558"/>
        <end position="1595"/>
    </location>
</feature>
<feature type="repeat" description="ANK" evidence="9">
    <location>
        <begin position="304"/>
        <end position="336"/>
    </location>
</feature>
<reference evidence="13" key="2">
    <citation type="journal article" date="2023" name="Science">
        <title>Genomic signatures of disease resistance in endangered staghorn corals.</title>
        <authorList>
            <person name="Vollmer S.V."/>
            <person name="Selwyn J.D."/>
            <person name="Despard B.A."/>
            <person name="Roesel C.L."/>
        </authorList>
    </citation>
    <scope>NUCLEOTIDE SEQUENCE</scope>
    <source>
        <strain evidence="13">K2</strain>
    </source>
</reference>
<dbReference type="FunFam" id="2.60.220.30:FF:000009">
    <property type="entry name" value="Ankyrin 2, isoform G"/>
    <property type="match status" value="1"/>
</dbReference>
<dbReference type="CDD" id="cd01670">
    <property type="entry name" value="Death"/>
    <property type="match status" value="2"/>
</dbReference>
<accession>A0AAD9PZ43</accession>
<feature type="repeat" description="ANK" evidence="9">
    <location>
        <begin position="204"/>
        <end position="236"/>
    </location>
</feature>
<dbReference type="GO" id="GO:0005856">
    <property type="term" value="C:cytoskeleton"/>
    <property type="evidence" value="ECO:0007669"/>
    <property type="project" value="UniProtKB-SubCell"/>
</dbReference>
<evidence type="ECO:0000256" key="8">
    <source>
        <dbReference type="ARBA" id="ARBA00023212"/>
    </source>
</evidence>